<keyword evidence="1" id="KW-0175">Coiled coil</keyword>
<evidence type="ECO:0000313" key="4">
    <source>
        <dbReference type="EMBL" id="KAK4155080.1"/>
    </source>
</evidence>
<evidence type="ECO:0000313" key="5">
    <source>
        <dbReference type="Proteomes" id="UP001302745"/>
    </source>
</evidence>
<dbReference type="Gene3D" id="3.40.50.300">
    <property type="entry name" value="P-loop containing nucleotide triphosphate hydrolases"/>
    <property type="match status" value="1"/>
</dbReference>
<comment type="caution">
    <text evidence="4">The sequence shown here is derived from an EMBL/GenBank/DDBJ whole genome shotgun (WGS) entry which is preliminary data.</text>
</comment>
<dbReference type="PANTHER" id="PTHR10903">
    <property type="entry name" value="GTPASE, IMAP FAMILY MEMBER-RELATED"/>
    <property type="match status" value="1"/>
</dbReference>
<keyword evidence="5" id="KW-1185">Reference proteome</keyword>
<dbReference type="GO" id="GO:0005525">
    <property type="term" value="F:GTP binding"/>
    <property type="evidence" value="ECO:0007669"/>
    <property type="project" value="InterPro"/>
</dbReference>
<protein>
    <recommendedName>
        <fullName evidence="3">G domain-containing protein</fullName>
    </recommendedName>
</protein>
<reference evidence="4" key="2">
    <citation type="submission" date="2023-05" db="EMBL/GenBank/DDBJ databases">
        <authorList>
            <consortium name="Lawrence Berkeley National Laboratory"/>
            <person name="Steindorff A."/>
            <person name="Hensen N."/>
            <person name="Bonometti L."/>
            <person name="Westerberg I."/>
            <person name="Brannstrom I.O."/>
            <person name="Guillou S."/>
            <person name="Cros-Aarteil S."/>
            <person name="Calhoun S."/>
            <person name="Haridas S."/>
            <person name="Kuo A."/>
            <person name="Mondo S."/>
            <person name="Pangilinan J."/>
            <person name="Riley R."/>
            <person name="Labutti K."/>
            <person name="Andreopoulos B."/>
            <person name="Lipzen A."/>
            <person name="Chen C."/>
            <person name="Yanf M."/>
            <person name="Daum C."/>
            <person name="Ng V."/>
            <person name="Clum A."/>
            <person name="Ohm R."/>
            <person name="Martin F."/>
            <person name="Silar P."/>
            <person name="Natvig D."/>
            <person name="Lalanne C."/>
            <person name="Gautier V."/>
            <person name="Ament-Velasquez S.L."/>
            <person name="Kruys A."/>
            <person name="Hutchinson M.I."/>
            <person name="Powell A.J."/>
            <person name="Barry K."/>
            <person name="Miller A.N."/>
            <person name="Grigoriev I.V."/>
            <person name="Debuchy R."/>
            <person name="Gladieux P."/>
            <person name="Thoren M.H."/>
            <person name="Johannesson H."/>
        </authorList>
    </citation>
    <scope>NUCLEOTIDE SEQUENCE</scope>
    <source>
        <strain evidence="4">CBS 538.74</strain>
    </source>
</reference>
<dbReference type="EMBL" id="MU856895">
    <property type="protein sequence ID" value="KAK4155080.1"/>
    <property type="molecule type" value="Genomic_DNA"/>
</dbReference>
<dbReference type="CDD" id="cd00882">
    <property type="entry name" value="Ras_like_GTPase"/>
    <property type="match status" value="1"/>
</dbReference>
<evidence type="ECO:0000256" key="1">
    <source>
        <dbReference type="SAM" id="Coils"/>
    </source>
</evidence>
<evidence type="ECO:0000256" key="2">
    <source>
        <dbReference type="SAM" id="MobiDB-lite"/>
    </source>
</evidence>
<dbReference type="InterPro" id="IPR006073">
    <property type="entry name" value="GTP-bd"/>
</dbReference>
<accession>A0AAN6VPM5</accession>
<name>A0AAN6VPM5_9PEZI</name>
<reference evidence="4" key="1">
    <citation type="journal article" date="2023" name="Mol. Phylogenet. Evol.">
        <title>Genome-scale phylogeny and comparative genomics of the fungal order Sordariales.</title>
        <authorList>
            <person name="Hensen N."/>
            <person name="Bonometti L."/>
            <person name="Westerberg I."/>
            <person name="Brannstrom I.O."/>
            <person name="Guillou S."/>
            <person name="Cros-Aarteil S."/>
            <person name="Calhoun S."/>
            <person name="Haridas S."/>
            <person name="Kuo A."/>
            <person name="Mondo S."/>
            <person name="Pangilinan J."/>
            <person name="Riley R."/>
            <person name="LaButti K."/>
            <person name="Andreopoulos B."/>
            <person name="Lipzen A."/>
            <person name="Chen C."/>
            <person name="Yan M."/>
            <person name="Daum C."/>
            <person name="Ng V."/>
            <person name="Clum A."/>
            <person name="Steindorff A."/>
            <person name="Ohm R.A."/>
            <person name="Martin F."/>
            <person name="Silar P."/>
            <person name="Natvig D.O."/>
            <person name="Lalanne C."/>
            <person name="Gautier V."/>
            <person name="Ament-Velasquez S.L."/>
            <person name="Kruys A."/>
            <person name="Hutchinson M.I."/>
            <person name="Powell A.J."/>
            <person name="Barry K."/>
            <person name="Miller A.N."/>
            <person name="Grigoriev I.V."/>
            <person name="Debuchy R."/>
            <person name="Gladieux P."/>
            <person name="Hiltunen Thoren M."/>
            <person name="Johannesson H."/>
        </authorList>
    </citation>
    <scope>NUCLEOTIDE SEQUENCE</scope>
    <source>
        <strain evidence="4">CBS 538.74</strain>
    </source>
</reference>
<dbReference type="InterPro" id="IPR045058">
    <property type="entry name" value="GIMA/IAN/Toc"/>
</dbReference>
<gene>
    <name evidence="4" type="ORF">C8A00DRAFT_13861</name>
</gene>
<feature type="coiled-coil region" evidence="1">
    <location>
        <begin position="382"/>
        <end position="440"/>
    </location>
</feature>
<dbReference type="AlphaFoldDB" id="A0AAN6VPM5"/>
<evidence type="ECO:0000259" key="3">
    <source>
        <dbReference type="Pfam" id="PF01926"/>
    </source>
</evidence>
<proteinExistence type="predicted"/>
<feature type="domain" description="G" evidence="3">
    <location>
        <begin position="69"/>
        <end position="127"/>
    </location>
</feature>
<dbReference type="InterPro" id="IPR027417">
    <property type="entry name" value="P-loop_NTPase"/>
</dbReference>
<sequence>MDEHNEDVYVDAPETQLEQKDSGLRNGARNSKLDSPEAAPSTESDPGMDTDESMETKDVVSLSDDDIVIALMGVTGSGKSTFISLLAEQSIRIGHSLNSCTADIGIYSFQYGDRTVYLIDTPGFDDTSRSDTEILKEIAFFLAAIYSKRVRLAGLVYLHRISDPRMQGSALKNLHMFQKLCGDRGLASVVLATTMWKGLEATEEGRQIGQQRSEDLQKPEFWGAMIKRGSRIVRHDGSAESAKSIVGSLIDGTDGQESRGAVLDIQVQMVDEGKALDETAAGQFVQADMLEARRRFEADLVEYQASMEMALQEKDTEMFELLRKEKQDAERRATQLNADRDQLRVSLQQLALEKDAKYQALAAEVQAEQTKQSRDRDDAAETAAASRELLQLQSQLAAVRRELTESKARYSHDLQRQQMMLEHQRETEVQQERVRATEREFALVQQKAELESKIELQMRRSRKRHRSNPIADICQKLVSFVAGGGSQGLVNELAYGSGVYEPRRGERRHDRSHGPGYEHESRNTRDLLY</sequence>
<dbReference type="SUPFAM" id="SSF52540">
    <property type="entry name" value="P-loop containing nucleoside triphosphate hydrolases"/>
    <property type="match status" value="1"/>
</dbReference>
<feature type="region of interest" description="Disordered" evidence="2">
    <location>
        <begin position="503"/>
        <end position="529"/>
    </location>
</feature>
<feature type="coiled-coil region" evidence="1">
    <location>
        <begin position="293"/>
        <end position="353"/>
    </location>
</feature>
<feature type="region of interest" description="Disordered" evidence="2">
    <location>
        <begin position="1"/>
        <end position="56"/>
    </location>
</feature>
<dbReference type="Pfam" id="PF01926">
    <property type="entry name" value="MMR_HSR1"/>
    <property type="match status" value="1"/>
</dbReference>
<dbReference type="Proteomes" id="UP001302745">
    <property type="component" value="Unassembled WGS sequence"/>
</dbReference>
<organism evidence="4 5">
    <name type="scientific">Chaetomidium leptoderma</name>
    <dbReference type="NCBI Taxonomy" id="669021"/>
    <lineage>
        <taxon>Eukaryota</taxon>
        <taxon>Fungi</taxon>
        <taxon>Dikarya</taxon>
        <taxon>Ascomycota</taxon>
        <taxon>Pezizomycotina</taxon>
        <taxon>Sordariomycetes</taxon>
        <taxon>Sordariomycetidae</taxon>
        <taxon>Sordariales</taxon>
        <taxon>Chaetomiaceae</taxon>
        <taxon>Chaetomidium</taxon>
    </lineage>
</organism>
<dbReference type="PANTHER" id="PTHR10903:SF184">
    <property type="entry name" value="GTP-BINDING PROTEIN A"/>
    <property type="match status" value="1"/>
</dbReference>